<dbReference type="Proteomes" id="UP001264980">
    <property type="component" value="Unassembled WGS sequence"/>
</dbReference>
<proteinExistence type="inferred from homology"/>
<evidence type="ECO:0000256" key="3">
    <source>
        <dbReference type="ARBA" id="ARBA00022722"/>
    </source>
</evidence>
<dbReference type="EMBL" id="JAVDTI010000005">
    <property type="protein sequence ID" value="MDR6807863.1"/>
    <property type="molecule type" value="Genomic_DNA"/>
</dbReference>
<keyword evidence="8" id="KW-1185">Reference proteome</keyword>
<evidence type="ECO:0000256" key="1">
    <source>
        <dbReference type="ARBA" id="ARBA00022553"/>
    </source>
</evidence>
<dbReference type="Pfam" id="PF01934">
    <property type="entry name" value="HepT-like"/>
    <property type="match status" value="1"/>
</dbReference>
<dbReference type="PANTHER" id="PTHR34139">
    <property type="entry name" value="UPF0331 PROTEIN MJ0127"/>
    <property type="match status" value="1"/>
</dbReference>
<dbReference type="Gene3D" id="1.20.120.580">
    <property type="entry name" value="bsu32300-like"/>
    <property type="match status" value="1"/>
</dbReference>
<name>A0ABU1R3E4_9BACT</name>
<evidence type="ECO:0000313" key="8">
    <source>
        <dbReference type="Proteomes" id="UP001264980"/>
    </source>
</evidence>
<evidence type="ECO:0000256" key="2">
    <source>
        <dbReference type="ARBA" id="ARBA00022649"/>
    </source>
</evidence>
<evidence type="ECO:0000256" key="4">
    <source>
        <dbReference type="ARBA" id="ARBA00022741"/>
    </source>
</evidence>
<organism evidence="7 8">
    <name type="scientific">Dyadobacter fermentans</name>
    <dbReference type="NCBI Taxonomy" id="94254"/>
    <lineage>
        <taxon>Bacteria</taxon>
        <taxon>Pseudomonadati</taxon>
        <taxon>Bacteroidota</taxon>
        <taxon>Cytophagia</taxon>
        <taxon>Cytophagales</taxon>
        <taxon>Spirosomataceae</taxon>
        <taxon>Dyadobacter</taxon>
    </lineage>
</organism>
<sequence>MSPLLIDFLKHIQKELQFLTERSSGLTFEQFTGDDLVSRAFIRSLEIVGEACKKVPDEIRYKYPEVDWRRLAGLRDVLIHQYFQVDYSIVWDVIQNNVPSAKDWIDYVIDQEQQSN</sequence>
<keyword evidence="2" id="KW-1277">Toxin-antitoxin system</keyword>
<accession>A0ABU1R3E4</accession>
<keyword evidence="3" id="KW-0540">Nuclease</keyword>
<keyword evidence="5" id="KW-0378">Hydrolase</keyword>
<comment type="similarity">
    <text evidence="6">Belongs to the HepT RNase toxin family.</text>
</comment>
<comment type="caution">
    <text evidence="7">The sequence shown here is derived from an EMBL/GenBank/DDBJ whole genome shotgun (WGS) entry which is preliminary data.</text>
</comment>
<dbReference type="InterPro" id="IPR051813">
    <property type="entry name" value="HepT_RNase_toxin"/>
</dbReference>
<gene>
    <name evidence="7" type="ORF">J2W84_004917</name>
</gene>
<keyword evidence="1" id="KW-0597">Phosphoprotein</keyword>
<reference evidence="7 8" key="1">
    <citation type="submission" date="2023-07" db="EMBL/GenBank/DDBJ databases">
        <title>Sorghum-associated microbial communities from plants grown in Nebraska, USA.</title>
        <authorList>
            <person name="Schachtman D."/>
        </authorList>
    </citation>
    <scope>NUCLEOTIDE SEQUENCE [LARGE SCALE GENOMIC DNA]</scope>
    <source>
        <strain evidence="7 8">BE57</strain>
    </source>
</reference>
<dbReference type="InterPro" id="IPR037038">
    <property type="entry name" value="HepT-like_sf"/>
</dbReference>
<evidence type="ECO:0000256" key="5">
    <source>
        <dbReference type="ARBA" id="ARBA00022801"/>
    </source>
</evidence>
<keyword evidence="4" id="KW-0547">Nucleotide-binding</keyword>
<dbReference type="PANTHER" id="PTHR34139:SF1">
    <property type="entry name" value="RNASE MJ1380-RELATED"/>
    <property type="match status" value="1"/>
</dbReference>
<evidence type="ECO:0000256" key="6">
    <source>
        <dbReference type="ARBA" id="ARBA00024207"/>
    </source>
</evidence>
<protein>
    <submittedName>
        <fullName evidence="7">Uncharacterized protein with HEPN domain</fullName>
    </submittedName>
</protein>
<dbReference type="InterPro" id="IPR008201">
    <property type="entry name" value="HepT-like"/>
</dbReference>
<dbReference type="RefSeq" id="WP_309988649.1">
    <property type="nucleotide sequence ID" value="NZ_JAVDTI010000005.1"/>
</dbReference>
<evidence type="ECO:0000313" key="7">
    <source>
        <dbReference type="EMBL" id="MDR6807863.1"/>
    </source>
</evidence>